<name>A0ABR2KN31_9EUKA</name>
<dbReference type="Proteomes" id="UP001470230">
    <property type="component" value="Unassembled WGS sequence"/>
</dbReference>
<reference evidence="2 3" key="1">
    <citation type="submission" date="2024-04" db="EMBL/GenBank/DDBJ databases">
        <title>Tritrichomonas musculus Genome.</title>
        <authorList>
            <person name="Alves-Ferreira E."/>
            <person name="Grigg M."/>
            <person name="Lorenzi H."/>
            <person name="Galac M."/>
        </authorList>
    </citation>
    <scope>NUCLEOTIDE SEQUENCE [LARGE SCALE GENOMIC DNA]</scope>
    <source>
        <strain evidence="2 3">EAF2021</strain>
    </source>
</reference>
<evidence type="ECO:0000256" key="1">
    <source>
        <dbReference type="SAM" id="MobiDB-lite"/>
    </source>
</evidence>
<feature type="region of interest" description="Disordered" evidence="1">
    <location>
        <begin position="1"/>
        <end position="26"/>
    </location>
</feature>
<keyword evidence="3" id="KW-1185">Reference proteome</keyword>
<gene>
    <name evidence="2" type="ORF">M9Y10_029710</name>
</gene>
<accession>A0ABR2KN31</accession>
<comment type="caution">
    <text evidence="2">The sequence shown here is derived from an EMBL/GenBank/DDBJ whole genome shotgun (WGS) entry which is preliminary data.</text>
</comment>
<feature type="compositionally biased region" description="Basic and acidic residues" evidence="1">
    <location>
        <begin position="17"/>
        <end position="26"/>
    </location>
</feature>
<organism evidence="2 3">
    <name type="scientific">Tritrichomonas musculus</name>
    <dbReference type="NCBI Taxonomy" id="1915356"/>
    <lineage>
        <taxon>Eukaryota</taxon>
        <taxon>Metamonada</taxon>
        <taxon>Parabasalia</taxon>
        <taxon>Tritrichomonadida</taxon>
        <taxon>Tritrichomonadidae</taxon>
        <taxon>Tritrichomonas</taxon>
    </lineage>
</organism>
<proteinExistence type="predicted"/>
<protein>
    <submittedName>
        <fullName evidence="2">Uncharacterized protein</fullName>
    </submittedName>
</protein>
<sequence>MSYVDHPEKRQKHPHYEHRTQKLDRKDNEFSSKKFHQVRKVSTHKKLLRSFGRIGMCLNEKSTDSIPIGDLDKVCFILINDYDNDKDYDLGVGPLNDGYLIGLKHHRFGFKVFYLYNPRSDLFTSFLGFFIKNTQNALTVFYSGRDTTESTIHGIQFANGSLSSGVVGDTIAQNCNGKARVMFITDTCGGGSVFDINAICANATTVPKNMVSFYTRKVAAPDSKEGKRSHGIFTYYFSKITSDCPNITPNRLITRMNASLKRFEESMNCEVTDSQTPDLPIFN</sequence>
<dbReference type="EMBL" id="JAPFFF010000004">
    <property type="protein sequence ID" value="KAK8892481.1"/>
    <property type="molecule type" value="Genomic_DNA"/>
</dbReference>
<evidence type="ECO:0000313" key="3">
    <source>
        <dbReference type="Proteomes" id="UP001470230"/>
    </source>
</evidence>
<evidence type="ECO:0000313" key="2">
    <source>
        <dbReference type="EMBL" id="KAK8892481.1"/>
    </source>
</evidence>